<accession>A0AB33L4K3</accession>
<sequence>MSRELYHWKYFTNNKFEVSSDIGSTINNYNISHDITIDTPFYEFCKSFTIGYASFEIPSGIESKLNELLAKYNQEDLKPLLLITGIALQKAYSDNFEFDKKDDLLNDFNNQHLEFRELLEKLQPYLFNDNKNNLPDISFKPFTEPAITLKNFFVKLDIYDALCKGFGLTKENFEQRSNELLELNRSKIDKFTEKVKFDFFHILYRYLTKEKNLKRADALRFIGNYFLFFQIRIKSSSTEIELYQDINDNLEDNDIKNLSHYLTRPPKFHHF</sequence>
<reference evidence="1" key="1">
    <citation type="submission" date="2024-08" db="EMBL/GenBank/DDBJ databases">
        <title>Whole genome sequence of Tenacibaculum sp. strain pbs-1 associated with black-spot shell disease in Akoya pearl oysters.</title>
        <authorList>
            <person name="Sakatoku A."/>
            <person name="Suzuki T."/>
            <person name="Hatano K."/>
            <person name="Seki M."/>
            <person name="Tanaka D."/>
            <person name="Nakamura S."/>
            <person name="Suzuki N."/>
            <person name="Isshiki T."/>
        </authorList>
    </citation>
    <scope>NUCLEOTIDE SEQUENCE</scope>
    <source>
        <strain evidence="1">Pbs-1</strain>
    </source>
</reference>
<name>A0AB33L4K3_9FLAO</name>
<gene>
    <name evidence="1" type="ORF">Pbs1_14500</name>
</gene>
<proteinExistence type="predicted"/>
<dbReference type="EMBL" id="AP035888">
    <property type="protein sequence ID" value="BFP68107.1"/>
    <property type="molecule type" value="Genomic_DNA"/>
</dbReference>
<evidence type="ECO:0000313" key="1">
    <source>
        <dbReference type="EMBL" id="BFP68107.1"/>
    </source>
</evidence>
<dbReference type="AlphaFoldDB" id="A0AB33L4K3"/>
<organism evidence="1">
    <name type="scientific">Tenacibaculum sp. Pbs-1</name>
    <dbReference type="NCBI Taxonomy" id="3238748"/>
    <lineage>
        <taxon>Bacteria</taxon>
        <taxon>Pseudomonadati</taxon>
        <taxon>Bacteroidota</taxon>
        <taxon>Flavobacteriia</taxon>
        <taxon>Flavobacteriales</taxon>
        <taxon>Flavobacteriaceae</taxon>
        <taxon>Tenacibaculum</taxon>
    </lineage>
</organism>
<protein>
    <submittedName>
        <fullName evidence="1">Uncharacterized protein</fullName>
    </submittedName>
</protein>